<accession>A0A086P848</accession>
<comment type="caution">
    <text evidence="1">The sequence shown here is derived from an EMBL/GenBank/DDBJ whole genome shotgun (WGS) entry which is preliminary data.</text>
</comment>
<dbReference type="OrthoDB" id="5449373at2"/>
<evidence type="ECO:0000313" key="2">
    <source>
        <dbReference type="Proteomes" id="UP000024284"/>
    </source>
</evidence>
<dbReference type="AlphaFoldDB" id="A0A086P848"/>
<dbReference type="eggNOG" id="COG0406">
    <property type="taxonomic scope" value="Bacteria"/>
</dbReference>
<dbReference type="Proteomes" id="UP000024284">
    <property type="component" value="Unassembled WGS sequence"/>
</dbReference>
<dbReference type="STRING" id="76947.GCA_002080435_04234"/>
<name>A0A086P848_SPHHM</name>
<organism evidence="1 2">
    <name type="scientific">Sphingobium herbicidovorans (strain ATCC 700291 / DSM 11019 / CCUG 56400 / KCTC 2939 / LMG 18315 / NBRC 16415 / MH)</name>
    <name type="common">Sphingomonas herbicidovorans</name>
    <dbReference type="NCBI Taxonomy" id="1219045"/>
    <lineage>
        <taxon>Bacteria</taxon>
        <taxon>Pseudomonadati</taxon>
        <taxon>Pseudomonadota</taxon>
        <taxon>Alphaproteobacteria</taxon>
        <taxon>Sphingomonadales</taxon>
        <taxon>Sphingomonadaceae</taxon>
        <taxon>Sphingobium</taxon>
    </lineage>
</organism>
<keyword evidence="2" id="KW-1185">Reference proteome</keyword>
<protein>
    <submittedName>
        <fullName evidence="1">Phosphoglycerate mutase</fullName>
    </submittedName>
</protein>
<dbReference type="InterPro" id="IPR029033">
    <property type="entry name" value="His_PPase_superfam"/>
</dbReference>
<proteinExistence type="predicted"/>
<reference evidence="1" key="1">
    <citation type="submission" date="2014-08" db="EMBL/GenBank/DDBJ databases">
        <title>Draft genome sequences of Sphingobium herbicidovorans.</title>
        <authorList>
            <person name="Gan H.M."/>
            <person name="Gan H.Y."/>
            <person name="Savka M.A."/>
        </authorList>
    </citation>
    <scope>NUCLEOTIDE SEQUENCE [LARGE SCALE GENOMIC DNA]</scope>
    <source>
        <strain evidence="1">NBRC 16415</strain>
    </source>
</reference>
<gene>
    <name evidence="1" type="ORF">BV98_002684</name>
</gene>
<sequence length="76" mass="8580">MKAIFIRHGESTGNAGMPCHDLATIEATNRRARLPRACPKPTPQYHVTYTRTRQSAALLIAFPRRAGRDVAHRREL</sequence>
<dbReference type="SUPFAM" id="SSF53254">
    <property type="entry name" value="Phosphoglycerate mutase-like"/>
    <property type="match status" value="1"/>
</dbReference>
<dbReference type="EMBL" id="JFZA02000024">
    <property type="protein sequence ID" value="KFG89566.1"/>
    <property type="molecule type" value="Genomic_DNA"/>
</dbReference>
<evidence type="ECO:0000313" key="1">
    <source>
        <dbReference type="EMBL" id="KFG89566.1"/>
    </source>
</evidence>